<gene>
    <name evidence="1" type="ORF">MLD38_017690</name>
</gene>
<protein>
    <submittedName>
        <fullName evidence="1">Uncharacterized protein</fullName>
    </submittedName>
</protein>
<proteinExistence type="predicted"/>
<evidence type="ECO:0000313" key="1">
    <source>
        <dbReference type="EMBL" id="KAI4369220.1"/>
    </source>
</evidence>
<reference evidence="2" key="1">
    <citation type="journal article" date="2023" name="Front. Plant Sci.">
        <title>Chromosomal-level genome assembly of Melastoma candidum provides insights into trichome evolution.</title>
        <authorList>
            <person name="Zhong Y."/>
            <person name="Wu W."/>
            <person name="Sun C."/>
            <person name="Zou P."/>
            <person name="Liu Y."/>
            <person name="Dai S."/>
            <person name="Zhou R."/>
        </authorList>
    </citation>
    <scope>NUCLEOTIDE SEQUENCE [LARGE SCALE GENOMIC DNA]</scope>
</reference>
<organism evidence="1 2">
    <name type="scientific">Melastoma candidum</name>
    <dbReference type="NCBI Taxonomy" id="119954"/>
    <lineage>
        <taxon>Eukaryota</taxon>
        <taxon>Viridiplantae</taxon>
        <taxon>Streptophyta</taxon>
        <taxon>Embryophyta</taxon>
        <taxon>Tracheophyta</taxon>
        <taxon>Spermatophyta</taxon>
        <taxon>Magnoliopsida</taxon>
        <taxon>eudicotyledons</taxon>
        <taxon>Gunneridae</taxon>
        <taxon>Pentapetalae</taxon>
        <taxon>rosids</taxon>
        <taxon>malvids</taxon>
        <taxon>Myrtales</taxon>
        <taxon>Melastomataceae</taxon>
        <taxon>Melastomatoideae</taxon>
        <taxon>Melastomateae</taxon>
        <taxon>Melastoma</taxon>
    </lineage>
</organism>
<comment type="caution">
    <text evidence="1">The sequence shown here is derived from an EMBL/GenBank/DDBJ whole genome shotgun (WGS) entry which is preliminary data.</text>
</comment>
<dbReference type="EMBL" id="CM042884">
    <property type="protein sequence ID" value="KAI4369220.1"/>
    <property type="molecule type" value="Genomic_DNA"/>
</dbReference>
<keyword evidence="2" id="KW-1185">Reference proteome</keyword>
<name>A0ACB9QRI5_9MYRT</name>
<dbReference type="Proteomes" id="UP001057402">
    <property type="component" value="Chromosome 5"/>
</dbReference>
<evidence type="ECO:0000313" key="2">
    <source>
        <dbReference type="Proteomes" id="UP001057402"/>
    </source>
</evidence>
<accession>A0ACB9QRI5</accession>
<sequence>MPSCMENFVRGAARARKPLNIAAGSVCREASKSGAGQADRLNIPSLYPSPSPSPPLSLLPTTAPPLPSPPLPPFFMTLPSRSMPSLRLNSGRTGSAAPAECGHSFHFTCIASHVRGKGGLVCPVCDATWKDVPLLGGIRRKDEDSCDVEDKKMVEITPSPPMVKPAKSCPEPCSLHLTNPRLYGDDEPLVLPKTCRVRFAVIPEPYEDTGQRGDDGNDEEFR</sequence>